<feature type="transmembrane region" description="Helical" evidence="7">
    <location>
        <begin position="241"/>
        <end position="260"/>
    </location>
</feature>
<keyword evidence="10" id="KW-1185">Reference proteome</keyword>
<reference evidence="9 10" key="1">
    <citation type="submission" date="2024-02" db="EMBL/GenBank/DDBJ databases">
        <authorList>
            <person name="Chen Y."/>
            <person name="Shah S."/>
            <person name="Dougan E. K."/>
            <person name="Thang M."/>
            <person name="Chan C."/>
        </authorList>
    </citation>
    <scope>NUCLEOTIDE SEQUENCE [LARGE SCALE GENOMIC DNA]</scope>
</reference>
<dbReference type="SUPFAM" id="SSF81324">
    <property type="entry name" value="Voltage-gated potassium channels"/>
    <property type="match status" value="1"/>
</dbReference>
<feature type="domain" description="EF-hand" evidence="8">
    <location>
        <begin position="481"/>
        <end position="516"/>
    </location>
</feature>
<evidence type="ECO:0000256" key="1">
    <source>
        <dbReference type="ARBA" id="ARBA00004141"/>
    </source>
</evidence>
<dbReference type="InterPro" id="IPR005821">
    <property type="entry name" value="Ion_trans_dom"/>
</dbReference>
<feature type="compositionally biased region" description="Polar residues" evidence="6">
    <location>
        <begin position="790"/>
        <end position="815"/>
    </location>
</feature>
<dbReference type="SUPFAM" id="SSF47473">
    <property type="entry name" value="EF-hand"/>
    <property type="match status" value="1"/>
</dbReference>
<evidence type="ECO:0000313" key="10">
    <source>
        <dbReference type="Proteomes" id="UP001642484"/>
    </source>
</evidence>
<evidence type="ECO:0000256" key="2">
    <source>
        <dbReference type="ARBA" id="ARBA00022692"/>
    </source>
</evidence>
<organism evidence="9 10">
    <name type="scientific">Durusdinium trenchii</name>
    <dbReference type="NCBI Taxonomy" id="1381693"/>
    <lineage>
        <taxon>Eukaryota</taxon>
        <taxon>Sar</taxon>
        <taxon>Alveolata</taxon>
        <taxon>Dinophyceae</taxon>
        <taxon>Suessiales</taxon>
        <taxon>Symbiodiniaceae</taxon>
        <taxon>Durusdinium</taxon>
    </lineage>
</organism>
<evidence type="ECO:0000256" key="5">
    <source>
        <dbReference type="ARBA" id="ARBA00023136"/>
    </source>
</evidence>
<feature type="compositionally biased region" description="Basic residues" evidence="6">
    <location>
        <begin position="816"/>
        <end position="829"/>
    </location>
</feature>
<feature type="compositionally biased region" description="Polar residues" evidence="6">
    <location>
        <begin position="745"/>
        <end position="756"/>
    </location>
</feature>
<name>A0ABP0J658_9DINO</name>
<dbReference type="Proteomes" id="UP001642484">
    <property type="component" value="Unassembled WGS sequence"/>
</dbReference>
<dbReference type="Gene3D" id="1.10.287.70">
    <property type="match status" value="1"/>
</dbReference>
<dbReference type="InterPro" id="IPR018247">
    <property type="entry name" value="EF_Hand_1_Ca_BS"/>
</dbReference>
<dbReference type="PANTHER" id="PTHR10037:SF62">
    <property type="entry name" value="SODIUM CHANNEL PROTEIN 60E"/>
    <property type="match status" value="1"/>
</dbReference>
<dbReference type="InterPro" id="IPR011992">
    <property type="entry name" value="EF-hand-dom_pair"/>
</dbReference>
<proteinExistence type="predicted"/>
<dbReference type="InterPro" id="IPR027359">
    <property type="entry name" value="Volt_channel_dom_sf"/>
</dbReference>
<evidence type="ECO:0000256" key="3">
    <source>
        <dbReference type="ARBA" id="ARBA00022837"/>
    </source>
</evidence>
<feature type="region of interest" description="Disordered" evidence="6">
    <location>
        <begin position="745"/>
        <end position="767"/>
    </location>
</feature>
<feature type="domain" description="EF-hand" evidence="8">
    <location>
        <begin position="525"/>
        <end position="560"/>
    </location>
</feature>
<keyword evidence="3" id="KW-0106">Calcium</keyword>
<dbReference type="InterPro" id="IPR043203">
    <property type="entry name" value="VGCC_Ca_Na"/>
</dbReference>
<sequence length="880" mass="96916">MVAPFGTHSFPPSGPPSVDQSLMFVPHLRPELALQLGPTRGLLPRLRPCAFDDPMECGETAEPPDASSDASAPSAPSASARARPAALRGWSGGESGADSRDLPMSLDDSMDPKRMASRKGTWTSERMVKLTTGNSSGMGSPRLGLGSPTFSMRSSLDRLEQKGSATKTKGGIGANFIKATNRDTLSQPRSSYDPTALARRLAKCARFSNFMVLVVIVDSICTCMDIDARAAVEDVPLAVEVLSNTALGLYTVEFVVVLILRGCKMLREVATWLDLLIIGGIGIEKDLQAGHRQLHDPWRWSDLSVSPLQQRISIIRVLRLVRIFRITRVLQRTRALRELSKLVSMMTTCLKALIWSFIFCFVIMTVWAMLMVEFIHPLIQELHFEENAFSDCSDCHKATRSVMHANVLLFKTVIAGDSWGQIAVPVIDEYPGTAIIFMGSLLTLVFGVLNLIVAVVVDTFAEARQRDVLNLAEDLEVDLANDQKVLQRMFDRIDADGSGMLNFEELVEGARKDPEFQSRLRVMDIDESDLRQLFDMIDGTGEGEIQSAEFIAALSRWVRDSKTAPRFVKYNMLRSLQMQEDLYDIVQEQFDILAAQIEHSNLCFEQVLRDNGLLINDAQFGASNSQSPDFFRRQVTAWDKFEEATAQASTGGDVVAGSTVGTPVSHEGPSPEQPHASRKVATLLEPLREAKVPHDAGPFHRDDGETARAAFAQLETVVLKATEAALRRSFVVLEHALPQLQSKGVSECSRGSSQSLGDDAMTTPNAFLPRTRPRISVRHGRMGIQAVPSHRSSSFEHPTTSAALGNESRTASRASRQSHGHTRPARRLVRTPIGVFSPPGASIGLASTEFRERRSSNPEKEREAEQVEVTRSRSCNPRII</sequence>
<keyword evidence="5 7" id="KW-0472">Membrane</keyword>
<feature type="region of interest" description="Disordered" evidence="6">
    <location>
        <begin position="786"/>
        <end position="880"/>
    </location>
</feature>
<dbReference type="PROSITE" id="PS00018">
    <property type="entry name" value="EF_HAND_1"/>
    <property type="match status" value="1"/>
</dbReference>
<dbReference type="SMART" id="SM00054">
    <property type="entry name" value="EFh"/>
    <property type="match status" value="2"/>
</dbReference>
<dbReference type="PROSITE" id="PS50222">
    <property type="entry name" value="EF_HAND_2"/>
    <property type="match status" value="2"/>
</dbReference>
<feature type="compositionally biased region" description="Basic and acidic residues" evidence="6">
    <location>
        <begin position="849"/>
        <end position="871"/>
    </location>
</feature>
<evidence type="ECO:0000313" key="9">
    <source>
        <dbReference type="EMBL" id="CAK9009852.1"/>
    </source>
</evidence>
<feature type="region of interest" description="Disordered" evidence="6">
    <location>
        <begin position="648"/>
        <end position="677"/>
    </location>
</feature>
<dbReference type="Pfam" id="PF00520">
    <property type="entry name" value="Ion_trans"/>
    <property type="match status" value="1"/>
</dbReference>
<comment type="subcellular location">
    <subcellularLocation>
        <location evidence="1">Membrane</location>
        <topology evidence="1">Multi-pass membrane protein</topology>
    </subcellularLocation>
</comment>
<dbReference type="Gene3D" id="1.10.238.10">
    <property type="entry name" value="EF-hand"/>
    <property type="match status" value="1"/>
</dbReference>
<dbReference type="EMBL" id="CAXAMN010004547">
    <property type="protein sequence ID" value="CAK9009852.1"/>
    <property type="molecule type" value="Genomic_DNA"/>
</dbReference>
<feature type="transmembrane region" description="Helical" evidence="7">
    <location>
        <begin position="352"/>
        <end position="372"/>
    </location>
</feature>
<evidence type="ECO:0000256" key="4">
    <source>
        <dbReference type="ARBA" id="ARBA00022989"/>
    </source>
</evidence>
<dbReference type="Gene3D" id="1.20.120.350">
    <property type="entry name" value="Voltage-gated potassium channels. Chain C"/>
    <property type="match status" value="1"/>
</dbReference>
<dbReference type="PANTHER" id="PTHR10037">
    <property type="entry name" value="VOLTAGE-GATED CATION CHANNEL CALCIUM AND SODIUM"/>
    <property type="match status" value="1"/>
</dbReference>
<comment type="caution">
    <text evidence="9">The sequence shown here is derived from an EMBL/GenBank/DDBJ whole genome shotgun (WGS) entry which is preliminary data.</text>
</comment>
<gene>
    <name evidence="9" type="ORF">CCMP2556_LOCUS9840</name>
</gene>
<dbReference type="InterPro" id="IPR002048">
    <property type="entry name" value="EF_hand_dom"/>
</dbReference>
<evidence type="ECO:0000259" key="8">
    <source>
        <dbReference type="PROSITE" id="PS50222"/>
    </source>
</evidence>
<dbReference type="Pfam" id="PF13499">
    <property type="entry name" value="EF-hand_7"/>
    <property type="match status" value="1"/>
</dbReference>
<feature type="transmembrane region" description="Helical" evidence="7">
    <location>
        <begin position="434"/>
        <end position="457"/>
    </location>
</feature>
<dbReference type="CDD" id="cd00051">
    <property type="entry name" value="EFh"/>
    <property type="match status" value="1"/>
</dbReference>
<evidence type="ECO:0000256" key="6">
    <source>
        <dbReference type="SAM" id="MobiDB-lite"/>
    </source>
</evidence>
<keyword evidence="2 7" id="KW-0812">Transmembrane</keyword>
<protein>
    <recommendedName>
        <fullName evidence="8">EF-hand domain-containing protein</fullName>
    </recommendedName>
</protein>
<evidence type="ECO:0000256" key="7">
    <source>
        <dbReference type="SAM" id="Phobius"/>
    </source>
</evidence>
<keyword evidence="4 7" id="KW-1133">Transmembrane helix</keyword>
<feature type="region of interest" description="Disordered" evidence="6">
    <location>
        <begin position="54"/>
        <end position="125"/>
    </location>
</feature>
<accession>A0ABP0J658</accession>
<feature type="compositionally biased region" description="Low complexity" evidence="6">
    <location>
        <begin position="63"/>
        <end position="86"/>
    </location>
</feature>